<comment type="caution">
    <text evidence="1">The sequence shown here is derived from an EMBL/GenBank/DDBJ whole genome shotgun (WGS) entry which is preliminary data.</text>
</comment>
<organism evidence="1 2">
    <name type="scientific">Paratractidigestivibacter faecalis</name>
    <dbReference type="NCBI Taxonomy" id="2292441"/>
    <lineage>
        <taxon>Bacteria</taxon>
        <taxon>Bacillati</taxon>
        <taxon>Actinomycetota</taxon>
        <taxon>Coriobacteriia</taxon>
        <taxon>Coriobacteriales</taxon>
        <taxon>Atopobiaceae</taxon>
        <taxon>Paratractidigestivibacter</taxon>
    </lineage>
</organism>
<gene>
    <name evidence="1" type="ORF">AAAT05_01420</name>
</gene>
<dbReference type="Proteomes" id="UP001478817">
    <property type="component" value="Unassembled WGS sequence"/>
</dbReference>
<dbReference type="InterPro" id="IPR058154">
    <property type="entry name" value="Bxb1_TTP-like"/>
</dbReference>
<keyword evidence="2" id="KW-1185">Reference proteome</keyword>
<evidence type="ECO:0008006" key="3">
    <source>
        <dbReference type="Google" id="ProtNLM"/>
    </source>
</evidence>
<dbReference type="RefSeq" id="WP_349181372.1">
    <property type="nucleotide sequence ID" value="NZ_JBBNGS010000002.1"/>
</dbReference>
<evidence type="ECO:0000313" key="1">
    <source>
        <dbReference type="EMBL" id="MEQ2637014.1"/>
    </source>
</evidence>
<dbReference type="EMBL" id="JBBNGS010000002">
    <property type="protein sequence ID" value="MEQ2637014.1"/>
    <property type="molecule type" value="Genomic_DNA"/>
</dbReference>
<protein>
    <recommendedName>
        <fullName evidence="3">Phage tail protein</fullName>
    </recommendedName>
</protein>
<accession>A0ABV1IDN5</accession>
<evidence type="ECO:0000313" key="2">
    <source>
        <dbReference type="Proteomes" id="UP001478817"/>
    </source>
</evidence>
<dbReference type="Pfam" id="PF25681">
    <property type="entry name" value="Phage_TTP_17"/>
    <property type="match status" value="1"/>
</dbReference>
<proteinExistence type="predicted"/>
<sequence>MAQTAKNAVYSKPKAGGAVWSAPAGSTLPTDATTALDGAFEAWGYVSEDGIAENGSINSTTIKAYGGATIITIEGGNDITYVFTPIEYGNATVQKELYGSSNVETDTDGSVKSVKLTDEAHEQRVFVFEHVLSNGRIERTVLPSAQVTSIGTNTYSSGAALGPEVTVTPCPDAAGVKAYKYQAKAV</sequence>
<reference evidence="1 2" key="1">
    <citation type="submission" date="2024-04" db="EMBL/GenBank/DDBJ databases">
        <title>Human intestinal bacterial collection.</title>
        <authorList>
            <person name="Pauvert C."/>
            <person name="Hitch T.C.A."/>
            <person name="Clavel T."/>
        </authorList>
    </citation>
    <scope>NUCLEOTIDE SEQUENCE [LARGE SCALE GENOMIC DNA]</scope>
    <source>
        <strain evidence="1 2">CLA-AA-H197</strain>
    </source>
</reference>
<name>A0ABV1IDN5_9ACTN</name>